<dbReference type="GO" id="GO:0051015">
    <property type="term" value="F:actin filament binding"/>
    <property type="evidence" value="ECO:0007669"/>
    <property type="project" value="TreeGrafter"/>
</dbReference>
<feature type="compositionally biased region" description="Polar residues" evidence="2">
    <location>
        <begin position="631"/>
        <end position="651"/>
    </location>
</feature>
<dbReference type="PROSITE" id="PS51232">
    <property type="entry name" value="GBD_FH3"/>
    <property type="match status" value="1"/>
</dbReference>
<proteinExistence type="predicted"/>
<dbReference type="InterPro" id="IPR041387">
    <property type="entry name" value="FHOD1_GBD_N"/>
</dbReference>
<reference evidence="7" key="1">
    <citation type="submission" date="2019-12" db="UniProtKB">
        <authorList>
            <consortium name="WormBaseParasite"/>
        </authorList>
    </citation>
    <scope>IDENTIFICATION</scope>
</reference>
<evidence type="ECO:0000256" key="3">
    <source>
        <dbReference type="SAM" id="Phobius"/>
    </source>
</evidence>
<dbReference type="Pfam" id="PF02181">
    <property type="entry name" value="FH2"/>
    <property type="match status" value="1"/>
</dbReference>
<feature type="region of interest" description="Disordered" evidence="2">
    <location>
        <begin position="597"/>
        <end position="658"/>
    </location>
</feature>
<feature type="region of interest" description="Disordered" evidence="2">
    <location>
        <begin position="1007"/>
        <end position="1145"/>
    </location>
</feature>
<dbReference type="GO" id="GO:0030866">
    <property type="term" value="P:cortical actin cytoskeleton organization"/>
    <property type="evidence" value="ECO:0007669"/>
    <property type="project" value="TreeGrafter"/>
</dbReference>
<feature type="compositionally biased region" description="Basic and acidic residues" evidence="2">
    <location>
        <begin position="486"/>
        <end position="501"/>
    </location>
</feature>
<dbReference type="GO" id="GO:0005856">
    <property type="term" value="C:cytoskeleton"/>
    <property type="evidence" value="ECO:0007669"/>
    <property type="project" value="TreeGrafter"/>
</dbReference>
<keyword evidence="1" id="KW-0009">Actin-binding</keyword>
<feature type="domain" description="GBD/FH3" evidence="4">
    <location>
        <begin position="1360"/>
        <end position="1728"/>
    </location>
</feature>
<feature type="compositionally biased region" description="Basic and acidic residues" evidence="2">
    <location>
        <begin position="211"/>
        <end position="228"/>
    </location>
</feature>
<dbReference type="SUPFAM" id="SSF48371">
    <property type="entry name" value="ARM repeat"/>
    <property type="match status" value="1"/>
</dbReference>
<feature type="compositionally biased region" description="Pro residues" evidence="2">
    <location>
        <begin position="1958"/>
        <end position="1985"/>
    </location>
</feature>
<feature type="region of interest" description="Disordered" evidence="2">
    <location>
        <begin position="1945"/>
        <end position="1991"/>
    </location>
</feature>
<organism evidence="6 7">
    <name type="scientific">Trichuris muris</name>
    <name type="common">Mouse whipworm</name>
    <dbReference type="NCBI Taxonomy" id="70415"/>
    <lineage>
        <taxon>Eukaryota</taxon>
        <taxon>Metazoa</taxon>
        <taxon>Ecdysozoa</taxon>
        <taxon>Nematoda</taxon>
        <taxon>Enoplea</taxon>
        <taxon>Dorylaimia</taxon>
        <taxon>Trichinellida</taxon>
        <taxon>Trichuridae</taxon>
        <taxon>Trichuris</taxon>
    </lineage>
</organism>
<feature type="compositionally biased region" description="Basic and acidic residues" evidence="2">
    <location>
        <begin position="1659"/>
        <end position="1678"/>
    </location>
</feature>
<feature type="compositionally biased region" description="Low complexity" evidence="2">
    <location>
        <begin position="242"/>
        <end position="255"/>
    </location>
</feature>
<protein>
    <submittedName>
        <fullName evidence="7">FH1/FH2 domain-containing protein 3</fullName>
    </submittedName>
</protein>
<feature type="compositionally biased region" description="Acidic residues" evidence="2">
    <location>
        <begin position="599"/>
        <end position="621"/>
    </location>
</feature>
<dbReference type="Gene3D" id="1.25.10.10">
    <property type="entry name" value="Leucine-rich Repeat Variant"/>
    <property type="match status" value="1"/>
</dbReference>
<feature type="compositionally biased region" description="Acidic residues" evidence="2">
    <location>
        <begin position="428"/>
        <end position="438"/>
    </location>
</feature>
<evidence type="ECO:0000256" key="2">
    <source>
        <dbReference type="SAM" id="MobiDB-lite"/>
    </source>
</evidence>
<feature type="transmembrane region" description="Helical" evidence="3">
    <location>
        <begin position="2541"/>
        <end position="2560"/>
    </location>
</feature>
<dbReference type="PANTHER" id="PTHR45920:SF4">
    <property type="entry name" value="FORMIN HOMOLOGY 2 DOMAIN CONTAINING, ISOFORM I"/>
    <property type="match status" value="1"/>
</dbReference>
<feature type="region of interest" description="Disordered" evidence="2">
    <location>
        <begin position="903"/>
        <end position="960"/>
    </location>
</feature>
<feature type="compositionally biased region" description="Basic and acidic residues" evidence="2">
    <location>
        <begin position="1032"/>
        <end position="1041"/>
    </location>
</feature>
<feature type="compositionally biased region" description="Polar residues" evidence="2">
    <location>
        <begin position="443"/>
        <end position="455"/>
    </location>
</feature>
<feature type="region of interest" description="Disordered" evidence="2">
    <location>
        <begin position="100"/>
        <end position="120"/>
    </location>
</feature>
<dbReference type="InterPro" id="IPR015425">
    <property type="entry name" value="FH2_Formin"/>
</dbReference>
<keyword evidence="3" id="KW-0472">Membrane</keyword>
<dbReference type="WBParaSite" id="TMUE_1000004092.1">
    <property type="protein sequence ID" value="TMUE_1000004092.1"/>
    <property type="gene ID" value="WBGene00290952"/>
</dbReference>
<evidence type="ECO:0000256" key="1">
    <source>
        <dbReference type="ARBA" id="ARBA00023203"/>
    </source>
</evidence>
<dbReference type="Gene3D" id="1.20.58.2220">
    <property type="entry name" value="Formin, FH2 domain"/>
    <property type="match status" value="1"/>
</dbReference>
<dbReference type="SUPFAM" id="SSF101447">
    <property type="entry name" value="Formin homology 2 domain (FH2 domain)"/>
    <property type="match status" value="1"/>
</dbReference>
<feature type="compositionally biased region" description="Basic and acidic residues" evidence="2">
    <location>
        <begin position="1723"/>
        <end position="1735"/>
    </location>
</feature>
<dbReference type="STRING" id="70415.A0A5S6QAV3"/>
<dbReference type="InterPro" id="IPR056771">
    <property type="entry name" value="FH3_FHOD1-3-like"/>
</dbReference>
<evidence type="ECO:0000313" key="6">
    <source>
        <dbReference type="Proteomes" id="UP000046395"/>
    </source>
</evidence>
<dbReference type="Proteomes" id="UP000046395">
    <property type="component" value="Unassembled WGS sequence"/>
</dbReference>
<evidence type="ECO:0000259" key="5">
    <source>
        <dbReference type="PROSITE" id="PS51444"/>
    </source>
</evidence>
<feature type="compositionally biased region" description="Basic and acidic residues" evidence="2">
    <location>
        <begin position="1884"/>
        <end position="1903"/>
    </location>
</feature>
<dbReference type="GO" id="GO:0005737">
    <property type="term" value="C:cytoplasm"/>
    <property type="evidence" value="ECO:0007669"/>
    <property type="project" value="TreeGrafter"/>
</dbReference>
<evidence type="ECO:0000313" key="7">
    <source>
        <dbReference type="WBParaSite" id="TMUE_1000004092.1"/>
    </source>
</evidence>
<feature type="compositionally biased region" description="Polar residues" evidence="2">
    <location>
        <begin position="150"/>
        <end position="190"/>
    </location>
</feature>
<dbReference type="InterPro" id="IPR042201">
    <property type="entry name" value="FH2_Formin_sf"/>
</dbReference>
<keyword evidence="3" id="KW-1133">Transmembrane helix</keyword>
<dbReference type="Pfam" id="PF18382">
    <property type="entry name" value="Formin_GBD_N"/>
    <property type="match status" value="1"/>
</dbReference>
<keyword evidence="3" id="KW-0812">Transmembrane</keyword>
<sequence>MSYYGTTNFGYGLKRPYYGVGDSSRLAGADWYRDYSHADYGRSSPARRLSNSYATSDSEWTRPIRTHYSMGSLSTPSSSPSTYRRHLNSSFDSFRETPTRYSSLTYGGDSPFRKSSYSSYTPSTGRMGLGYSGLSNSQSWLTPARVVPTMSSSYGGPTGQRTNSSGRMSSSTELTSTGDSLTNSQTSGSRHASPTSSANSASAIAPGQSARTDDKAVDEQTEKAEDSKSTTLAAAQPKEVDSASQSADESWSSSDLHITSLPKKETAAADQDTESQCLTKQSANSESASEKENEEDEEEEYHFDRNIGIQLVSVNSKEDSADELNFEPSPSLAGSLVDQETDQAPAWQQFCDYNDESSAGEPEEVEAEKEEQLDVDQEDGSNVEDGSNNQFYHLCMVEPDESSVGTPEQERKAEPWEQFCDYGYTGTDETEEEAEDEPATGALNQSTNTWQQFCDYSSDEHQEQEEPLVIPKIDIQLANDQEGSEGEAKSSARVPEPKKLAVDSLYNSSESEETSDDDVPTLSRRASAVQILSVSPSGSSYGGFSSSEYDSDYDTSTVSRDSRLPMFMVQKQLSEERGRVQPHLAQPAPVFSVTLEYSDLSEEEEEEEEEEDVDSLSDYEDLSDRFVGQQGLATMQSSLSPSDTSEQFWTTHSDHPPAGPLECLTDDAAGSSVHSDYSDEGYWRTMDEATEISKADIADVKPTVDTQYATQMEQTDPPQSLAKDLPSDKRLPLHLASVGEVQADCALLTEQPQCQVGVLEKLDNAKQQSGRNKATVVRVQTKFMPDLLRIEQKLVYAKQEKESWPTLWANRYEWPRPKMDCALRRVVKGVSETAKIMPKVAFQFADITMNLKRASVSVHDVKFGFPETFLRKRPPLALARQTTVPAAPLARISVARAPVVRQALKPSKNDGPTESTGAGKESKARRTSALTEASKGEKAQAEPTPKAAEPSGDDRSNSQNELSFEAQLEELRRKIKKGTSAFSEQVKDLSRGIAQATTSQKQAVQTEAAKSMRQEATQLAQQASDQWQQWKANKEKKEAERQTLAGQVKRTTVPPASVSQPAEQITAQDARRKSIPSRGRQPQKVESPFFVREKQSQPSEVVPPPSSVRRVSLAGRPAQAKSISKRPEPEGESDHENAEALGSKEVSKVPTRALCKIKEQPTAQVAKLESKPVKRVEVVEQGVASSAQVKGAKVRDEPTRSLAKQANYAQLVGVKKAPECLTARVESKRAQATPREPAIKWRKTKAKAKHRFNRQICPIGDVDQLLNVKSRLRTFEQFEMFFNNCSKDTRIAEGPSRKATSWTTKKIYAFAGLRDADTAFYSRADLQRLFGLLSPTSKAPFKFDYAGGRSAPAKPSLVEKASGARKQLDNVSLQVVTCRPGAPADYGNYLDMDMSLAEQPDELALLREKNSRNVVVRTQLSCRVHTIIEKLLNSTGRDLRRILFSLKQIFQDDKDLVHEFVQNDGLACLIKVGAQADQNYQNYILRALGQVMLYVDGMNGVIAHNETIQWLYSLLGSQFRLVVKTALKLLLVFVEYTESNSLMLLAAVYIADRERGFSPWNHLMNLLNEECSDTELLVYALTLLNKTLNGVPDQDTYYDIVDSLEEQGMEEAVRRLSKLRAPELTEQCRLYEVVLAKEDSEENANMSIAAKRFTSRGRIGSDERRTQRQRLSEQETTSRKPSYGSAGSNSRFTADEKTPTPKSSVFEERLKLFSSPEQTAVFPRDEQPLDSDQKPMARKGSWAKGPAPVVPDKKRQSSGRLFRNDSQERQSSLQDSSQAAATIASRPVNCLNNGEQSKPKKQILAPPPKLPDLSNLGEPEPSTLPPTAGAGSPNSGQAKRLGAVHSLAVKYQQKSAETEPSAPTPDEEEAPAGTFASALSKAKRGMDKKIAAREPVDTRKESDIQWEKAVESLNRPLIVNDLDFTELNDADDKDPLSLARLHEMNQSQQNQPVLSGGMPPPPPPGGVPGPPPPLLAGTPPPPPPSSIGSAAGRGLLAAVSPGRSPSPNPPVNKDSKTVRLFWKEAQCQVIPGLLDSKGVFWQKLRPVSIDTEKLGSLFVTKTKEIAPKKKEDKKVEIRVLDTKRSNAINIGLTKLPPPRAIKTAIVKFDSSIMNKDCIEKVLSTMLPTMEEREAIIAAQAEHPDVPLGPAEQFLLMLSEIPQLHARLRLWLFMLDYANMEYEVAEPLMDLKLAMEELDKSRTFQQVMATLLSVGNFLNGAEIRGFQIDYLAKVPEVKDTVHKHSLVYHLASIMLENFPDSTDLYSEMGAVARSAKVDFDEVKTNLERMEKDCKASWDYLRQISKHESHGLKDKISLFLSDCAQRILTLKIIHKRIINRFRKFLLYMGMPQHAVKDTKINAICKTISEFALEYRTCREKILQQRKRQQDKRERNKTRGKLITDAKNWTHANDVVQWSEKAKAEKKHEELSKVLKANGKAEDSWNFSFPGAKTRQKVSQPSAAELRMNLTEPAESPDDEILDGLVKAATATTGEHPRERRRARQFNRKSLRRTRTLKLVEDQINGNSRPVMVMMLGTALNPVGLLPMLFVHIFLLFTSLISFSQSHRLPHVR</sequence>
<feature type="compositionally biased region" description="Acidic residues" evidence="2">
    <location>
        <begin position="292"/>
        <end position="301"/>
    </location>
</feature>
<dbReference type="PROSITE" id="PS51444">
    <property type="entry name" value="FH2"/>
    <property type="match status" value="1"/>
</dbReference>
<feature type="compositionally biased region" description="Polar residues" evidence="2">
    <location>
        <begin position="1057"/>
        <end position="1067"/>
    </location>
</feature>
<feature type="region of interest" description="Disordered" evidence="2">
    <location>
        <begin position="150"/>
        <end position="558"/>
    </location>
</feature>
<feature type="compositionally biased region" description="Basic and acidic residues" evidence="2">
    <location>
        <begin position="1125"/>
        <end position="1138"/>
    </location>
</feature>
<accession>A0A5S6QAV3</accession>
<feature type="compositionally biased region" description="Low complexity" evidence="2">
    <location>
        <begin position="1770"/>
        <end position="1781"/>
    </location>
</feature>
<feature type="region of interest" description="Disordered" evidence="2">
    <location>
        <begin position="1655"/>
        <end position="1903"/>
    </location>
</feature>
<feature type="compositionally biased region" description="Low complexity" evidence="2">
    <location>
        <begin position="533"/>
        <end position="558"/>
    </location>
</feature>
<name>A0A5S6QAV3_TRIMR</name>
<feature type="compositionally biased region" description="Acidic residues" evidence="2">
    <location>
        <begin position="361"/>
        <end position="382"/>
    </location>
</feature>
<dbReference type="InterPro" id="IPR014768">
    <property type="entry name" value="GBD/FH3_dom"/>
</dbReference>
<feature type="domain" description="FH2" evidence="5">
    <location>
        <begin position="2007"/>
        <end position="2398"/>
    </location>
</feature>
<dbReference type="InterPro" id="IPR016024">
    <property type="entry name" value="ARM-type_fold"/>
</dbReference>
<feature type="compositionally biased region" description="Low complexity" evidence="2">
    <location>
        <begin position="1018"/>
        <end position="1030"/>
    </location>
</feature>
<feature type="compositionally biased region" description="Acidic residues" evidence="2">
    <location>
        <begin position="510"/>
        <end position="519"/>
    </location>
</feature>
<feature type="compositionally biased region" description="Low complexity" evidence="2">
    <location>
        <begin position="192"/>
        <end position="205"/>
    </location>
</feature>
<feature type="compositionally biased region" description="Basic and acidic residues" evidence="2">
    <location>
        <begin position="1693"/>
        <end position="1711"/>
    </location>
</feature>
<evidence type="ECO:0000259" key="4">
    <source>
        <dbReference type="PROSITE" id="PS51232"/>
    </source>
</evidence>
<dbReference type="Pfam" id="PF24959">
    <property type="entry name" value="FH3_FHOD1-3"/>
    <property type="match status" value="1"/>
</dbReference>
<dbReference type="SMART" id="SM00498">
    <property type="entry name" value="FH2"/>
    <property type="match status" value="1"/>
</dbReference>
<dbReference type="PANTHER" id="PTHR45920">
    <property type="entry name" value="FORMIN HOMOLOGY 2 DOMAIN CONTAINING, ISOFORM I"/>
    <property type="match status" value="1"/>
</dbReference>
<keyword evidence="6" id="KW-1185">Reference proteome</keyword>
<dbReference type="InterPro" id="IPR011989">
    <property type="entry name" value="ARM-like"/>
</dbReference>